<dbReference type="AlphaFoldDB" id="M5C2Z5"/>
<dbReference type="Gene3D" id="3.40.50.2300">
    <property type="match status" value="1"/>
</dbReference>
<dbReference type="SUPFAM" id="SSF52172">
    <property type="entry name" value="CheY-like"/>
    <property type="match status" value="1"/>
</dbReference>
<feature type="compositionally biased region" description="Low complexity" evidence="4">
    <location>
        <begin position="169"/>
        <end position="189"/>
    </location>
</feature>
<feature type="compositionally biased region" description="Basic and acidic residues" evidence="4">
    <location>
        <begin position="121"/>
        <end position="148"/>
    </location>
</feature>
<feature type="domain" description="Response regulatory" evidence="5">
    <location>
        <begin position="10"/>
        <end position="144"/>
    </location>
</feature>
<dbReference type="InterPro" id="IPR001789">
    <property type="entry name" value="Sig_transdc_resp-reg_receiver"/>
</dbReference>
<feature type="compositionally biased region" description="Polar residues" evidence="4">
    <location>
        <begin position="322"/>
        <end position="337"/>
    </location>
</feature>
<dbReference type="InterPro" id="IPR011006">
    <property type="entry name" value="CheY-like_superfamily"/>
</dbReference>
<name>M5C2Z5_THACB</name>
<dbReference type="HOGENOM" id="CLU_824343_0_0_1"/>
<dbReference type="PANTHER" id="PTHR45339:SF1">
    <property type="entry name" value="HYBRID SIGNAL TRANSDUCTION HISTIDINE KINASE J"/>
    <property type="match status" value="1"/>
</dbReference>
<dbReference type="Proteomes" id="UP000012065">
    <property type="component" value="Unassembled WGS sequence"/>
</dbReference>
<feature type="modified residue" description="4-aspartylphosphate" evidence="3">
    <location>
        <position position="59"/>
    </location>
</feature>
<dbReference type="EMBL" id="CAOJ01011441">
    <property type="protein sequence ID" value="CCO33400.1"/>
    <property type="molecule type" value="Genomic_DNA"/>
</dbReference>
<evidence type="ECO:0000256" key="1">
    <source>
        <dbReference type="ARBA" id="ARBA00022553"/>
    </source>
</evidence>
<dbReference type="PANTHER" id="PTHR45339">
    <property type="entry name" value="HYBRID SIGNAL TRANSDUCTION HISTIDINE KINASE J"/>
    <property type="match status" value="1"/>
</dbReference>
<evidence type="ECO:0000256" key="3">
    <source>
        <dbReference type="PROSITE-ProRule" id="PRU00169"/>
    </source>
</evidence>
<evidence type="ECO:0000313" key="7">
    <source>
        <dbReference type="Proteomes" id="UP000012065"/>
    </source>
</evidence>
<protein>
    <submittedName>
        <fullName evidence="6">SSK1 protein</fullName>
    </submittedName>
</protein>
<dbReference type="Pfam" id="PF00072">
    <property type="entry name" value="Response_reg"/>
    <property type="match status" value="1"/>
</dbReference>
<dbReference type="PROSITE" id="PS50110">
    <property type="entry name" value="RESPONSE_REGULATORY"/>
    <property type="match status" value="1"/>
</dbReference>
<gene>
    <name evidence="6" type="primary">SSK1</name>
    <name evidence="6" type="ORF">BN14_07475</name>
</gene>
<organism evidence="6 7">
    <name type="scientific">Thanatephorus cucumeris (strain AG1-IB / isolate 7/3/14)</name>
    <name type="common">Lettuce bottom rot fungus</name>
    <name type="synonym">Rhizoctonia solani</name>
    <dbReference type="NCBI Taxonomy" id="1108050"/>
    <lineage>
        <taxon>Eukaryota</taxon>
        <taxon>Fungi</taxon>
        <taxon>Dikarya</taxon>
        <taxon>Basidiomycota</taxon>
        <taxon>Agaricomycotina</taxon>
        <taxon>Agaricomycetes</taxon>
        <taxon>Cantharellales</taxon>
        <taxon>Ceratobasidiaceae</taxon>
        <taxon>Rhizoctonia</taxon>
        <taxon>Rhizoctonia solani AG-1</taxon>
    </lineage>
</organism>
<evidence type="ECO:0000313" key="6">
    <source>
        <dbReference type="EMBL" id="CCO33400.1"/>
    </source>
</evidence>
<proteinExistence type="predicted"/>
<evidence type="ECO:0000259" key="5">
    <source>
        <dbReference type="PROSITE" id="PS50110"/>
    </source>
</evidence>
<keyword evidence="2" id="KW-0902">Two-component regulatory system</keyword>
<feature type="region of interest" description="Disordered" evidence="4">
    <location>
        <begin position="298"/>
        <end position="337"/>
    </location>
</feature>
<feature type="region of interest" description="Disordered" evidence="4">
    <location>
        <begin position="121"/>
        <end position="249"/>
    </location>
</feature>
<evidence type="ECO:0000256" key="2">
    <source>
        <dbReference type="ARBA" id="ARBA00023012"/>
    </source>
</evidence>
<comment type="caution">
    <text evidence="6">The sequence shown here is derived from an EMBL/GenBank/DDBJ whole genome shotgun (WGS) entry which is preliminary data.</text>
</comment>
<sequence>MQELCLLSAAILSEIILCIDQQILSTLIRRKKIKYEVAQNGLQAVGKWKTGRSHLAFMDIQMPVMDGIEATRHTRRLEKIDHAVHTLVRLRILWLIGPSSPFRSSVVIVVLTASDPDTAEKLQRGQEAKDKVFESHLRIDNKKLKKPDPSPSSKGPEIHTQAPTPPAQPAFKSTISRRISKSKSPLSRSMVLPSEPPPLTDLKLGRQVITRTSREGNGKALDGGVMSKGEDRLTENGRAASGSRKLSDESTDVAEFAVDALPAAIKDWTIFEQLASGFATPQPTYSVGTDVRSTVISTPSLTSELPRPEAAASPVPPDRAQTHTPYQSTTSIAPSPS</sequence>
<accession>M5C2Z5</accession>
<keyword evidence="1 3" id="KW-0597">Phosphoprotein</keyword>
<dbReference type="GO" id="GO:0000160">
    <property type="term" value="P:phosphorelay signal transduction system"/>
    <property type="evidence" value="ECO:0007669"/>
    <property type="project" value="UniProtKB-KW"/>
</dbReference>
<reference evidence="6 7" key="1">
    <citation type="journal article" date="2013" name="J. Biotechnol.">
        <title>Establishment and interpretation of the genome sequence of the phytopathogenic fungus Rhizoctonia solani AG1-IB isolate 7/3/14.</title>
        <authorList>
            <person name="Wibberg D.W."/>
            <person name="Jelonek L.J."/>
            <person name="Rupp O.R."/>
            <person name="Hennig M.H."/>
            <person name="Eikmeyer F.E."/>
            <person name="Goesmann A.G."/>
            <person name="Hartmann A.H."/>
            <person name="Borriss R.B."/>
            <person name="Grosch R.G."/>
            <person name="Puehler A.P."/>
            <person name="Schlueter A.S."/>
        </authorList>
    </citation>
    <scope>NUCLEOTIDE SEQUENCE [LARGE SCALE GENOMIC DNA]</scope>
    <source>
        <strain evidence="7">AG1-IB / isolate 7/3/14</strain>
    </source>
</reference>
<dbReference type="CDD" id="cd17546">
    <property type="entry name" value="REC_hyHK_CKI1_RcsC-like"/>
    <property type="match status" value="1"/>
</dbReference>
<evidence type="ECO:0000256" key="4">
    <source>
        <dbReference type="SAM" id="MobiDB-lite"/>
    </source>
</evidence>